<accession>A0AAV6THP9</accession>
<reference evidence="2 3" key="1">
    <citation type="journal article" date="2022" name="Nat. Ecol. Evol.">
        <title>A masculinizing supergene underlies an exaggerated male reproductive morph in a spider.</title>
        <authorList>
            <person name="Hendrickx F."/>
            <person name="De Corte Z."/>
            <person name="Sonet G."/>
            <person name="Van Belleghem S.M."/>
            <person name="Kostlbacher S."/>
            <person name="Vangestel C."/>
        </authorList>
    </citation>
    <scope>NUCLEOTIDE SEQUENCE [LARGE SCALE GENOMIC DNA]</scope>
    <source>
        <strain evidence="2">W744_W776</strain>
    </source>
</reference>
<evidence type="ECO:0000313" key="2">
    <source>
        <dbReference type="EMBL" id="KAG8171334.1"/>
    </source>
</evidence>
<protein>
    <recommendedName>
        <fullName evidence="1">Reverse transcriptase domain-containing protein</fullName>
    </recommendedName>
</protein>
<dbReference type="PANTHER" id="PTHR37984">
    <property type="entry name" value="PROTEIN CBG26694"/>
    <property type="match status" value="1"/>
</dbReference>
<comment type="caution">
    <text evidence="2">The sequence shown here is derived from an EMBL/GenBank/DDBJ whole genome shotgun (WGS) entry which is preliminary data.</text>
</comment>
<gene>
    <name evidence="2" type="ORF">JTE90_018046</name>
</gene>
<dbReference type="InterPro" id="IPR050951">
    <property type="entry name" value="Retrovirus_Pol_polyprotein"/>
</dbReference>
<dbReference type="SUPFAM" id="SSF56672">
    <property type="entry name" value="DNA/RNA polymerases"/>
    <property type="match status" value="1"/>
</dbReference>
<dbReference type="GO" id="GO:0071897">
    <property type="term" value="P:DNA biosynthetic process"/>
    <property type="evidence" value="ECO:0007669"/>
    <property type="project" value="UniProtKB-ARBA"/>
</dbReference>
<organism evidence="2 3">
    <name type="scientific">Oedothorax gibbosus</name>
    <dbReference type="NCBI Taxonomy" id="931172"/>
    <lineage>
        <taxon>Eukaryota</taxon>
        <taxon>Metazoa</taxon>
        <taxon>Ecdysozoa</taxon>
        <taxon>Arthropoda</taxon>
        <taxon>Chelicerata</taxon>
        <taxon>Arachnida</taxon>
        <taxon>Araneae</taxon>
        <taxon>Araneomorphae</taxon>
        <taxon>Entelegynae</taxon>
        <taxon>Araneoidea</taxon>
        <taxon>Linyphiidae</taxon>
        <taxon>Erigoninae</taxon>
        <taxon>Oedothorax</taxon>
    </lineage>
</organism>
<dbReference type="Gene3D" id="3.10.10.10">
    <property type="entry name" value="HIV Type 1 Reverse Transcriptase, subunit A, domain 1"/>
    <property type="match status" value="1"/>
</dbReference>
<dbReference type="PANTHER" id="PTHR37984:SF9">
    <property type="entry name" value="INTEGRASE CATALYTIC DOMAIN-CONTAINING PROTEIN"/>
    <property type="match status" value="1"/>
</dbReference>
<dbReference type="Proteomes" id="UP000827092">
    <property type="component" value="Unassembled WGS sequence"/>
</dbReference>
<keyword evidence="3" id="KW-1185">Reference proteome</keyword>
<dbReference type="InterPro" id="IPR000477">
    <property type="entry name" value="RT_dom"/>
</dbReference>
<evidence type="ECO:0000313" key="3">
    <source>
        <dbReference type="Proteomes" id="UP000827092"/>
    </source>
</evidence>
<sequence>MNSTNGTEWYHRKSHQANSWVNPVVIVPKKDNSLRICLDPRHLNKRSSSASITRPISRSATSKAKRSRGFSLLDAKNAFYNTQLDDQSSDLCTLHHTIRSIGFWSCHLGPSCAPEVFQMAMDTLFENHADINPYFDYIIIHSETLNDHYEKLKTVLEVARQNGLKNQQGQTTNRCS</sequence>
<proteinExistence type="predicted"/>
<dbReference type="Pfam" id="PF00078">
    <property type="entry name" value="RVT_1"/>
    <property type="match status" value="1"/>
</dbReference>
<dbReference type="EMBL" id="JAFNEN010004133">
    <property type="protein sequence ID" value="KAG8171334.1"/>
    <property type="molecule type" value="Genomic_DNA"/>
</dbReference>
<dbReference type="Gene3D" id="3.30.70.270">
    <property type="match status" value="1"/>
</dbReference>
<dbReference type="InterPro" id="IPR043502">
    <property type="entry name" value="DNA/RNA_pol_sf"/>
</dbReference>
<dbReference type="AlphaFoldDB" id="A0AAV6THP9"/>
<name>A0AAV6THP9_9ARAC</name>
<feature type="domain" description="Reverse transcriptase" evidence="1">
    <location>
        <begin position="27"/>
        <end position="165"/>
    </location>
</feature>
<dbReference type="CDD" id="cd01647">
    <property type="entry name" value="RT_LTR"/>
    <property type="match status" value="1"/>
</dbReference>
<evidence type="ECO:0000259" key="1">
    <source>
        <dbReference type="Pfam" id="PF00078"/>
    </source>
</evidence>
<dbReference type="InterPro" id="IPR043128">
    <property type="entry name" value="Rev_trsase/Diguanyl_cyclase"/>
</dbReference>